<proteinExistence type="predicted"/>
<organism evidence="1 2">
    <name type="scientific">Serratia quinivorans</name>
    <dbReference type="NCBI Taxonomy" id="137545"/>
    <lineage>
        <taxon>Bacteria</taxon>
        <taxon>Pseudomonadati</taxon>
        <taxon>Pseudomonadota</taxon>
        <taxon>Gammaproteobacteria</taxon>
        <taxon>Enterobacterales</taxon>
        <taxon>Yersiniaceae</taxon>
        <taxon>Serratia</taxon>
    </lineage>
</organism>
<sequence length="196" mass="22122">MLMSKAAYAKHRGVSRQTVYDWIAKGDVVMSGSKIDVEATEKRLQGEDTVPTDSNSLSMSASQLIQWVHANDGKYPAARNQDEARRLVEIAVNLISYDIEFLSDGDDGDYEDAVRIYFDGDDVEHIFRGFHQLENAMRFIGDYFYAECLTADLRGLGDNENIDPDGDIVTMERLIALCTPLETEEARIKRFHGESE</sequence>
<gene>
    <name evidence="1" type="ORF">NCTC11544_03413</name>
</gene>
<reference evidence="1 2" key="1">
    <citation type="submission" date="2018-06" db="EMBL/GenBank/DDBJ databases">
        <authorList>
            <consortium name="Pathogen Informatics"/>
            <person name="Doyle S."/>
        </authorList>
    </citation>
    <scope>NUCLEOTIDE SEQUENCE [LARGE SCALE GENOMIC DNA]</scope>
    <source>
        <strain evidence="1 2">NCTC11544</strain>
    </source>
</reference>
<name>A0A380A5W5_9GAMM</name>
<protein>
    <submittedName>
        <fullName evidence="1">Uncharacterized protein</fullName>
    </submittedName>
</protein>
<accession>A0A380A5W5</accession>
<dbReference type="Proteomes" id="UP000255529">
    <property type="component" value="Unassembled WGS sequence"/>
</dbReference>
<dbReference type="EMBL" id="UGYN01000002">
    <property type="protein sequence ID" value="SUI73908.1"/>
    <property type="molecule type" value="Genomic_DNA"/>
</dbReference>
<dbReference type="RefSeq" id="WP_115183903.1">
    <property type="nucleotide sequence ID" value="NZ_CAMKUF010000007.1"/>
</dbReference>
<evidence type="ECO:0000313" key="1">
    <source>
        <dbReference type="EMBL" id="SUI73908.1"/>
    </source>
</evidence>
<evidence type="ECO:0000313" key="2">
    <source>
        <dbReference type="Proteomes" id="UP000255529"/>
    </source>
</evidence>
<dbReference type="AlphaFoldDB" id="A0A380A5W5"/>